<keyword evidence="4" id="KW-1185">Reference proteome</keyword>
<dbReference type="EMBL" id="JBHRYF010000008">
    <property type="protein sequence ID" value="MFC3660783.1"/>
    <property type="molecule type" value="Genomic_DNA"/>
</dbReference>
<dbReference type="InterPro" id="IPR002347">
    <property type="entry name" value="SDR_fam"/>
</dbReference>
<dbReference type="Proteomes" id="UP001595724">
    <property type="component" value="Unassembled WGS sequence"/>
</dbReference>
<accession>A0ABV7UWB6</accession>
<evidence type="ECO:0000313" key="4">
    <source>
        <dbReference type="Proteomes" id="UP001595724"/>
    </source>
</evidence>
<dbReference type="InterPro" id="IPR036291">
    <property type="entry name" value="NAD(P)-bd_dom_sf"/>
</dbReference>
<keyword evidence="2 3" id="KW-0560">Oxidoreductase</keyword>
<evidence type="ECO:0000256" key="2">
    <source>
        <dbReference type="ARBA" id="ARBA00023002"/>
    </source>
</evidence>
<protein>
    <submittedName>
        <fullName evidence="3">Pteridine reductase</fullName>
        <ecNumber evidence="3">1.5.1.33</ecNumber>
    </submittedName>
</protein>
<gene>
    <name evidence="3" type="ORF">ACFOM9_11955</name>
</gene>
<dbReference type="SUPFAM" id="SSF51735">
    <property type="entry name" value="NAD(P)-binding Rossmann-fold domains"/>
    <property type="match status" value="1"/>
</dbReference>
<dbReference type="Gene3D" id="3.40.50.720">
    <property type="entry name" value="NAD(P)-binding Rossmann-like Domain"/>
    <property type="match status" value="1"/>
</dbReference>
<dbReference type="GO" id="GO:0047040">
    <property type="term" value="F:pteridine reductase activity"/>
    <property type="evidence" value="ECO:0007669"/>
    <property type="project" value="UniProtKB-EC"/>
</dbReference>
<dbReference type="PANTHER" id="PTHR43639">
    <property type="entry name" value="OXIDOREDUCTASE, SHORT-CHAIN DEHYDROGENASE/REDUCTASE FAMILY (AFU_ORTHOLOGUE AFUA_5G02870)"/>
    <property type="match status" value="1"/>
</dbReference>
<dbReference type="PRINTS" id="PR00081">
    <property type="entry name" value="GDHRDH"/>
</dbReference>
<evidence type="ECO:0000313" key="3">
    <source>
        <dbReference type="EMBL" id="MFC3660783.1"/>
    </source>
</evidence>
<proteinExistence type="inferred from homology"/>
<dbReference type="PRINTS" id="PR00080">
    <property type="entry name" value="SDRFAMILY"/>
</dbReference>
<dbReference type="EC" id="1.5.1.33" evidence="3"/>
<organism evidence="3 4">
    <name type="scientific">Luteimonas notoginsengisoli</name>
    <dbReference type="NCBI Taxonomy" id="1578200"/>
    <lineage>
        <taxon>Bacteria</taxon>
        <taxon>Pseudomonadati</taxon>
        <taxon>Pseudomonadota</taxon>
        <taxon>Gammaproteobacteria</taxon>
        <taxon>Lysobacterales</taxon>
        <taxon>Lysobacteraceae</taxon>
        <taxon>Luteimonas</taxon>
    </lineage>
</organism>
<comment type="caution">
    <text evidence="3">The sequence shown here is derived from an EMBL/GenBank/DDBJ whole genome shotgun (WGS) entry which is preliminary data.</text>
</comment>
<name>A0ABV7UWB6_9GAMM</name>
<comment type="similarity">
    <text evidence="1">Belongs to the short-chain dehydrogenases/reductases (SDR) family.</text>
</comment>
<sequence>MSASSRPVALVTGAARRLGAAIARGLHAHGYDLALHYRHSAADMQPLAAALEAARSGSVLTLQADLAEFDRLPELVARTVGRFGRLDALVNNASGFQPTPLGEVTPAQWDALFASNARAPFFLAQAAAPHLAAARGAIVNMVDIHAERPLRDHAVYSMAKAALVMATRSLALELAPDVRVNAIAPGAILWPELPASDADDAARRAALLARTPLGRTGTPEEVAEAVRWLLREASYCTGQVLRLDGGRLLEA</sequence>
<dbReference type="NCBIfam" id="NF006598">
    <property type="entry name" value="PRK09135.1"/>
    <property type="match status" value="1"/>
</dbReference>
<dbReference type="Pfam" id="PF13561">
    <property type="entry name" value="adh_short_C2"/>
    <property type="match status" value="1"/>
</dbReference>
<reference evidence="4" key="1">
    <citation type="journal article" date="2019" name="Int. J. Syst. Evol. Microbiol.">
        <title>The Global Catalogue of Microorganisms (GCM) 10K type strain sequencing project: providing services to taxonomists for standard genome sequencing and annotation.</title>
        <authorList>
            <consortium name="The Broad Institute Genomics Platform"/>
            <consortium name="The Broad Institute Genome Sequencing Center for Infectious Disease"/>
            <person name="Wu L."/>
            <person name="Ma J."/>
        </authorList>
    </citation>
    <scope>NUCLEOTIDE SEQUENCE [LARGE SCALE GENOMIC DNA]</scope>
    <source>
        <strain evidence="4">KCTC 42211</strain>
    </source>
</reference>
<dbReference type="PANTHER" id="PTHR43639:SF1">
    <property type="entry name" value="SHORT-CHAIN DEHYDROGENASE_REDUCTASE FAMILY PROTEIN"/>
    <property type="match status" value="1"/>
</dbReference>
<dbReference type="RefSeq" id="WP_386710822.1">
    <property type="nucleotide sequence ID" value="NZ_JBHRYF010000008.1"/>
</dbReference>
<evidence type="ECO:0000256" key="1">
    <source>
        <dbReference type="ARBA" id="ARBA00006484"/>
    </source>
</evidence>